<name>A0ACB7NYP7_9PEZI</name>
<gene>
    <name evidence="1" type="ORF">F5144DRAFT_605275</name>
</gene>
<sequence length="128" mass="14602">MNIGGLMAVLRPMHEGKYSPRHPSAVYCRSCSRSYAVDTETESVNKKFIPRPKKWAQRLDRIKKTTSRRDIGISGGGTHPLEPEQVQDTGDRLREMTHTRHFRSPYKRLGVSPSRRIDPENGRADGDE</sequence>
<evidence type="ECO:0000313" key="2">
    <source>
        <dbReference type="Proteomes" id="UP000724584"/>
    </source>
</evidence>
<dbReference type="Proteomes" id="UP000724584">
    <property type="component" value="Unassembled WGS sequence"/>
</dbReference>
<organism evidence="1 2">
    <name type="scientific">Chaetomium tenue</name>
    <dbReference type="NCBI Taxonomy" id="1854479"/>
    <lineage>
        <taxon>Eukaryota</taxon>
        <taxon>Fungi</taxon>
        <taxon>Dikarya</taxon>
        <taxon>Ascomycota</taxon>
        <taxon>Pezizomycotina</taxon>
        <taxon>Sordariomycetes</taxon>
        <taxon>Sordariomycetidae</taxon>
        <taxon>Sordariales</taxon>
        <taxon>Chaetomiaceae</taxon>
        <taxon>Chaetomium</taxon>
    </lineage>
</organism>
<keyword evidence="2" id="KW-1185">Reference proteome</keyword>
<proteinExistence type="predicted"/>
<accession>A0ACB7NYP7</accession>
<evidence type="ECO:0000313" key="1">
    <source>
        <dbReference type="EMBL" id="KAH6622727.1"/>
    </source>
</evidence>
<comment type="caution">
    <text evidence="1">The sequence shown here is derived from an EMBL/GenBank/DDBJ whole genome shotgun (WGS) entry which is preliminary data.</text>
</comment>
<dbReference type="EMBL" id="JAGIZQ010000006">
    <property type="protein sequence ID" value="KAH6622727.1"/>
    <property type="molecule type" value="Genomic_DNA"/>
</dbReference>
<protein>
    <submittedName>
        <fullName evidence="1">Uncharacterized protein</fullName>
    </submittedName>
</protein>
<reference evidence="1 2" key="1">
    <citation type="journal article" date="2021" name="Nat. Commun.">
        <title>Genetic determinants of endophytism in the Arabidopsis root mycobiome.</title>
        <authorList>
            <person name="Mesny F."/>
            <person name="Miyauchi S."/>
            <person name="Thiergart T."/>
            <person name="Pickel B."/>
            <person name="Atanasova L."/>
            <person name="Karlsson M."/>
            <person name="Huettel B."/>
            <person name="Barry K.W."/>
            <person name="Haridas S."/>
            <person name="Chen C."/>
            <person name="Bauer D."/>
            <person name="Andreopoulos W."/>
            <person name="Pangilinan J."/>
            <person name="LaButti K."/>
            <person name="Riley R."/>
            <person name="Lipzen A."/>
            <person name="Clum A."/>
            <person name="Drula E."/>
            <person name="Henrissat B."/>
            <person name="Kohler A."/>
            <person name="Grigoriev I.V."/>
            <person name="Martin F.M."/>
            <person name="Hacquard S."/>
        </authorList>
    </citation>
    <scope>NUCLEOTIDE SEQUENCE [LARGE SCALE GENOMIC DNA]</scope>
    <source>
        <strain evidence="1 2">MPI-SDFR-AT-0079</strain>
    </source>
</reference>